<dbReference type="AlphaFoldDB" id="A0A091GE92"/>
<name>A0A091GE92_CUCCA</name>
<reference evidence="14 15" key="1">
    <citation type="submission" date="2014-04" db="EMBL/GenBank/DDBJ databases">
        <title>Genome evolution of avian class.</title>
        <authorList>
            <person name="Zhang G."/>
            <person name="Li C."/>
        </authorList>
    </citation>
    <scope>NUCLEOTIDE SEQUENCE [LARGE SCALE GENOMIC DNA]</scope>
    <source>
        <strain evidence="14">BGI_N303</strain>
    </source>
</reference>
<evidence type="ECO:0000256" key="8">
    <source>
        <dbReference type="ARBA" id="ARBA00023242"/>
    </source>
</evidence>
<evidence type="ECO:0000256" key="9">
    <source>
        <dbReference type="ARBA" id="ARBA00058720"/>
    </source>
</evidence>
<feature type="non-terminal residue" evidence="14">
    <location>
        <position position="550"/>
    </location>
</feature>
<comment type="subcellular location">
    <subcellularLocation>
        <location evidence="2">Cytoplasm</location>
    </subcellularLocation>
    <subcellularLocation>
        <location evidence="1">Nucleus</location>
    </subcellularLocation>
</comment>
<organism evidence="14 15">
    <name type="scientific">Cuculus canorus</name>
    <name type="common">Common cuckoo</name>
    <dbReference type="NCBI Taxonomy" id="55661"/>
    <lineage>
        <taxon>Eukaryota</taxon>
        <taxon>Metazoa</taxon>
        <taxon>Chordata</taxon>
        <taxon>Craniata</taxon>
        <taxon>Vertebrata</taxon>
        <taxon>Euteleostomi</taxon>
        <taxon>Archelosauria</taxon>
        <taxon>Archosauria</taxon>
        <taxon>Dinosauria</taxon>
        <taxon>Saurischia</taxon>
        <taxon>Theropoda</taxon>
        <taxon>Coelurosauria</taxon>
        <taxon>Aves</taxon>
        <taxon>Neognathae</taxon>
        <taxon>Neoaves</taxon>
        <taxon>Otidimorphae</taxon>
        <taxon>Cuculiformes</taxon>
        <taxon>Cuculidae</taxon>
        <taxon>Cuculus</taxon>
    </lineage>
</organism>
<dbReference type="Gene3D" id="2.30.29.30">
    <property type="entry name" value="Pleckstrin-homology domain (PH domain)/Phosphotyrosine-binding domain (PTB)"/>
    <property type="match status" value="1"/>
</dbReference>
<dbReference type="CDD" id="cd13180">
    <property type="entry name" value="RanBD_RanBP3"/>
    <property type="match status" value="1"/>
</dbReference>
<proteinExistence type="predicted"/>
<feature type="compositionally biased region" description="Polar residues" evidence="12">
    <location>
        <begin position="197"/>
        <end position="210"/>
    </location>
</feature>
<feature type="non-terminal residue" evidence="14">
    <location>
        <position position="1"/>
    </location>
</feature>
<dbReference type="PANTHER" id="PTHR23138:SF91">
    <property type="entry name" value="RAN-BINDING PROTEIN 3"/>
    <property type="match status" value="1"/>
</dbReference>
<evidence type="ECO:0000256" key="12">
    <source>
        <dbReference type="SAM" id="MobiDB-lite"/>
    </source>
</evidence>
<dbReference type="GO" id="GO:0005634">
    <property type="term" value="C:nucleus"/>
    <property type="evidence" value="ECO:0007669"/>
    <property type="project" value="UniProtKB-SubCell"/>
</dbReference>
<evidence type="ECO:0000256" key="4">
    <source>
        <dbReference type="ARBA" id="ARBA00022490"/>
    </source>
</evidence>
<dbReference type="GO" id="GO:0006611">
    <property type="term" value="P:protein export from nucleus"/>
    <property type="evidence" value="ECO:0007669"/>
    <property type="project" value="TreeGrafter"/>
</dbReference>
<dbReference type="STRING" id="55661.A0A091GE92"/>
<dbReference type="InterPro" id="IPR011993">
    <property type="entry name" value="PH-like_dom_sf"/>
</dbReference>
<evidence type="ECO:0000313" key="14">
    <source>
        <dbReference type="EMBL" id="KFO80685.1"/>
    </source>
</evidence>
<evidence type="ECO:0000256" key="3">
    <source>
        <dbReference type="ARBA" id="ARBA00022448"/>
    </source>
</evidence>
<feature type="region of interest" description="Disordered" evidence="12">
    <location>
        <begin position="502"/>
        <end position="550"/>
    </location>
</feature>
<evidence type="ECO:0000256" key="7">
    <source>
        <dbReference type="ARBA" id="ARBA00022990"/>
    </source>
</evidence>
<evidence type="ECO:0000256" key="10">
    <source>
        <dbReference type="ARBA" id="ARBA00065474"/>
    </source>
</evidence>
<evidence type="ECO:0000259" key="13">
    <source>
        <dbReference type="PROSITE" id="PS50196"/>
    </source>
</evidence>
<feature type="compositionally biased region" description="Polar residues" evidence="12">
    <location>
        <begin position="320"/>
        <end position="347"/>
    </location>
</feature>
<feature type="domain" description="RanBD1" evidence="13">
    <location>
        <begin position="374"/>
        <end position="451"/>
    </location>
</feature>
<dbReference type="FunFam" id="2.30.29.30:FF:000106">
    <property type="entry name" value="ran-binding protein 3 isoform X2"/>
    <property type="match status" value="1"/>
</dbReference>
<dbReference type="InterPro" id="IPR000156">
    <property type="entry name" value="Ran_bind_dom"/>
</dbReference>
<feature type="region of interest" description="Disordered" evidence="12">
    <location>
        <begin position="1"/>
        <end position="236"/>
    </location>
</feature>
<dbReference type="SUPFAM" id="SSF50729">
    <property type="entry name" value="PH domain-like"/>
    <property type="match status" value="1"/>
</dbReference>
<feature type="compositionally biased region" description="Low complexity" evidence="12">
    <location>
        <begin position="59"/>
        <end position="76"/>
    </location>
</feature>
<feature type="region of interest" description="Disordered" evidence="12">
    <location>
        <begin position="257"/>
        <end position="278"/>
    </location>
</feature>
<keyword evidence="8" id="KW-0539">Nucleus</keyword>
<accession>A0A091GE92</accession>
<feature type="compositionally biased region" description="Polar residues" evidence="12">
    <location>
        <begin position="118"/>
        <end position="127"/>
    </location>
</feature>
<evidence type="ECO:0000256" key="5">
    <source>
        <dbReference type="ARBA" id="ARBA00022553"/>
    </source>
</evidence>
<keyword evidence="7" id="KW-0007">Acetylation</keyword>
<comment type="subunit">
    <text evidence="10">Interacts with CHC1 in a Ran-stimulated manner. Interacts with XPO1. Interacts (via its C-terminal R domain) with SMAD2 (dephosphorylated form via its MH1 and MH2 domains); the interaction results in the nuclear export of SMAD2 and termination of the TGF-beta signaling. Interacts (via its C-terminal R domain) with SMAD3 (dephosphorylated form via its MH1 domain); the interaction results in the nuclear export of SMAD3 and termination of the TGF-beta signaling.</text>
</comment>
<gene>
    <name evidence="14" type="ORF">N303_13677</name>
</gene>
<keyword evidence="5" id="KW-0597">Phosphoprotein</keyword>
<dbReference type="Proteomes" id="UP000053760">
    <property type="component" value="Unassembled WGS sequence"/>
</dbReference>
<feature type="compositionally biased region" description="Polar residues" evidence="12">
    <location>
        <begin position="181"/>
        <end position="190"/>
    </location>
</feature>
<evidence type="ECO:0000313" key="15">
    <source>
        <dbReference type="Proteomes" id="UP000053760"/>
    </source>
</evidence>
<dbReference type="InterPro" id="IPR045255">
    <property type="entry name" value="RanBP1-like"/>
</dbReference>
<comment type="function">
    <text evidence="9">Acts as a cofactor for XPO1/CRM1-mediated nuclear export, perhaps as export complex scaffolding protein. Bound to XPO1/CRM1, stabilizes the XPO1/CRM1-cargo interaction. In the absence of Ran-bound GTP prevents binding of XPO1/CRM1 to the nuclear pore complex. Binds to CHC1/RCC1 and increases the guanine nucleotide exchange activity of CHC1/RCC1. Recruits XPO1/CRM1 to CHC1/RCC1 in a Ran-dependent manner. Negative regulator of TGF-beta signaling through interaction with the R-SMAD proteins, SMAD2 and SMAD3, and mediating their nuclear export.</text>
</comment>
<dbReference type="SMART" id="SM00160">
    <property type="entry name" value="RanBD"/>
    <property type="match status" value="1"/>
</dbReference>
<sequence>EKPAIAPPVFVFQKDKAQKSPAEQTGLSESGEEPQGEVEPPHHALGHTESAGERDSQHPAPAVASVSATPSPASEAQLAPNQQELAGRSADGSSPEDGDESDREDGSYCPPIKRERTSSLTQFPPSQSEEKSSGFRLKPPILIHGQAPSAGLPSQKPKEQQRSVLRPAVLQAPQPKAFSQMVLSSGTNGVNIPPDSAATSESPSNATLKSSDSEDKVRECQKKESNNTSDDDSCEKAELNAQQAFVFGQNLRDRVKLGDESDETADVQNAGLPTSDVPSATNYFLQYISSSVENSTNSTDASSNKFVFGQNMSERVLSPPKSNEGSTESNKENAATESGSESSSQEATPEKESLAESAAAYTKATARKCLLAKVEVITGEEAESNVLQIQCKLFVFDKNSQSWVERGRGLLRLNDMASTDDGTLQSRLVMRTQGSLRLILNTKLWAQMQIDKASEKSIRITAMDTEDQGVKVFLISASSKDTGQLYAALHHRILALRSRVEQEQEVKNVAPEPEVTQSNEEDSDDDVIAPSGSVGSGPNDEGDGQNVGST</sequence>
<keyword evidence="15" id="KW-1185">Reference proteome</keyword>
<protein>
    <recommendedName>
        <fullName evidence="11">Ran-binding protein 3</fullName>
    </recommendedName>
</protein>
<feature type="region of interest" description="Disordered" evidence="12">
    <location>
        <begin position="310"/>
        <end position="356"/>
    </location>
</feature>
<dbReference type="EMBL" id="KL448126">
    <property type="protein sequence ID" value="KFO80685.1"/>
    <property type="molecule type" value="Genomic_DNA"/>
</dbReference>
<dbReference type="Pfam" id="PF00638">
    <property type="entry name" value="Ran_BP1"/>
    <property type="match status" value="1"/>
</dbReference>
<feature type="compositionally biased region" description="Basic and acidic residues" evidence="12">
    <location>
        <begin position="211"/>
        <end position="225"/>
    </location>
</feature>
<keyword evidence="4" id="KW-0963">Cytoplasm</keyword>
<keyword evidence="3" id="KW-0813">Transport</keyword>
<evidence type="ECO:0000256" key="6">
    <source>
        <dbReference type="ARBA" id="ARBA00022927"/>
    </source>
</evidence>
<dbReference type="GO" id="GO:0005737">
    <property type="term" value="C:cytoplasm"/>
    <property type="evidence" value="ECO:0007669"/>
    <property type="project" value="UniProtKB-SubCell"/>
</dbReference>
<keyword evidence="6" id="KW-0653">Protein transport</keyword>
<evidence type="ECO:0000256" key="1">
    <source>
        <dbReference type="ARBA" id="ARBA00004123"/>
    </source>
</evidence>
<feature type="compositionally biased region" description="Acidic residues" evidence="12">
    <location>
        <begin position="94"/>
        <end position="103"/>
    </location>
</feature>
<dbReference type="PANTHER" id="PTHR23138">
    <property type="entry name" value="RAN BINDING PROTEIN"/>
    <property type="match status" value="1"/>
</dbReference>
<evidence type="ECO:0000256" key="2">
    <source>
        <dbReference type="ARBA" id="ARBA00004496"/>
    </source>
</evidence>
<dbReference type="PROSITE" id="PS50196">
    <property type="entry name" value="RANBD1"/>
    <property type="match status" value="1"/>
</dbReference>
<evidence type="ECO:0000256" key="11">
    <source>
        <dbReference type="ARBA" id="ARBA00072605"/>
    </source>
</evidence>